<reference evidence="1" key="1">
    <citation type="submission" date="2023-04" db="EMBL/GenBank/DDBJ databases">
        <title>Draft Genome sequencing of Naganishia species isolated from polar environments using Oxford Nanopore Technology.</title>
        <authorList>
            <person name="Leo P."/>
            <person name="Venkateswaran K."/>
        </authorList>
    </citation>
    <scope>NUCLEOTIDE SEQUENCE</scope>
    <source>
        <strain evidence="1">MNA-CCFEE 5262</strain>
    </source>
</reference>
<protein>
    <submittedName>
        <fullName evidence="1">Uncharacterized protein</fullName>
    </submittedName>
</protein>
<name>A0ACC2W472_9TREE</name>
<dbReference type="EMBL" id="JASBWS010000045">
    <property type="protein sequence ID" value="KAJ9105915.1"/>
    <property type="molecule type" value="Genomic_DNA"/>
</dbReference>
<dbReference type="Proteomes" id="UP001230649">
    <property type="component" value="Unassembled WGS sequence"/>
</dbReference>
<sequence length="860" mass="91575">MGDHLPGRPGPSAGRGSIEHSPSLTTSPVGDSSAISTPDNAVTELRGESRGRKKNENLPPSRAREVQRAFRARRAAHLAKLEDRIVELEAENTELRRLLLLPLPDRGILGSGPTGRGKSLKEGGVPMSERVKAKRERDRKRAEEAARARGVTLPREGTPDDDTRSKGARAASATATSKKRKYSANGEEQDDDEDHLMDGRHVSESFTATPSSSSIGLRSPSITLPTPLTGSSGLPQNLNKQSTRLPSFSSTVTDMGGRAASYTPHLGPPSLDPISTAFLSGSQTPISPMHSGSLDTSSAGLLSAALGGGFPNDLHQPFSHQQQQQNPFGNLGSGMSSNQPQDANTALLNSLLAAIPGGAGMSGHNNGNQFGNNTHNGNNGNNGDLPPLPELLSIILKNPDLQRRVLQHQMAQKAQQTQMSQRQSQSFPSSSTTFPSSLFGFDSYDQKGNSAQDPLAGFGGSGNDGLNMSRMDPSTLFNDLFNNGRNLQSNSNNGNGNGNNHGSTFIPSLMDTINLSEPQFPSGLSSGGNERPASAEGNSNSHFDRLFGNSSRGMSNQNSHHPGREYLATSPEASRREPSSQVPLPLKNIFQGPLANQITRPSSVPLPPNRSHSARPSLSSRSNTAAKPSEQQPIPADLKGKGKDTGSRQTTRMADKSMPPPNTILHQTSSAATPQPDLLHRLRHCCHLSDVHVTSDPGLLLFASRLCLAVGCEHNGKHADSDLHSADIGDDATSQEPAHDGDYLKLEAAWQLLRQHLDPPSPETDSFENLPDLSGSGSSKASGKPIDGQNQIATGRLAAEMVLRAVRAKTQAHEGEEKQQGGHDMSRWIACRKTLGMSVDNAMIMALVNGFGGNWNNMHG</sequence>
<proteinExistence type="predicted"/>
<gene>
    <name evidence="1" type="ORF">QFC20_004153</name>
</gene>
<organism evidence="1 2">
    <name type="scientific">Naganishia adeliensis</name>
    <dbReference type="NCBI Taxonomy" id="92952"/>
    <lineage>
        <taxon>Eukaryota</taxon>
        <taxon>Fungi</taxon>
        <taxon>Dikarya</taxon>
        <taxon>Basidiomycota</taxon>
        <taxon>Agaricomycotina</taxon>
        <taxon>Tremellomycetes</taxon>
        <taxon>Filobasidiales</taxon>
        <taxon>Filobasidiaceae</taxon>
        <taxon>Naganishia</taxon>
    </lineage>
</organism>
<evidence type="ECO:0000313" key="1">
    <source>
        <dbReference type="EMBL" id="KAJ9105915.1"/>
    </source>
</evidence>
<comment type="caution">
    <text evidence="1">The sequence shown here is derived from an EMBL/GenBank/DDBJ whole genome shotgun (WGS) entry which is preliminary data.</text>
</comment>
<keyword evidence="2" id="KW-1185">Reference proteome</keyword>
<accession>A0ACC2W472</accession>
<evidence type="ECO:0000313" key="2">
    <source>
        <dbReference type="Proteomes" id="UP001230649"/>
    </source>
</evidence>